<dbReference type="SUPFAM" id="SSF52047">
    <property type="entry name" value="RNI-like"/>
    <property type="match status" value="1"/>
</dbReference>
<reference evidence="3" key="1">
    <citation type="submission" date="2020-07" db="EMBL/GenBank/DDBJ databases">
        <authorList>
            <person name="Lin J."/>
        </authorList>
    </citation>
    <scope>NUCLEOTIDE SEQUENCE</scope>
</reference>
<dbReference type="PANTHER" id="PTHR31900:SF30">
    <property type="entry name" value="SUPERFAMILY PROTEIN, PUTATIVE-RELATED"/>
    <property type="match status" value="1"/>
</dbReference>
<organism evidence="3">
    <name type="scientific">Ananas comosus var. bracteatus</name>
    <name type="common">red pineapple</name>
    <dbReference type="NCBI Taxonomy" id="296719"/>
    <lineage>
        <taxon>Eukaryota</taxon>
        <taxon>Viridiplantae</taxon>
        <taxon>Streptophyta</taxon>
        <taxon>Embryophyta</taxon>
        <taxon>Tracheophyta</taxon>
        <taxon>Spermatophyta</taxon>
        <taxon>Magnoliopsida</taxon>
        <taxon>Liliopsida</taxon>
        <taxon>Poales</taxon>
        <taxon>Bromeliaceae</taxon>
        <taxon>Bromelioideae</taxon>
        <taxon>Ananas</taxon>
    </lineage>
</organism>
<dbReference type="InterPro" id="IPR032675">
    <property type="entry name" value="LRR_dom_sf"/>
</dbReference>
<dbReference type="PANTHER" id="PTHR31900">
    <property type="entry name" value="F-BOX/RNI SUPERFAMILY PROTEIN-RELATED"/>
    <property type="match status" value="1"/>
</dbReference>
<dbReference type="Pfam" id="PF24758">
    <property type="entry name" value="LRR_At5g56370"/>
    <property type="match status" value="1"/>
</dbReference>
<sequence length="509" mass="59030">MSNPNWNLSFLTFPRMRNKKQRYEEFVDRVIYLHAGAGIQLMKICHTSYDGFSQRAQIWMQCLVQRHPLRELDINICYPVLPPSALFYCTTLVSLRLCLYDLSPNIPRKARLPNLKYLTLEQAIFQGSSAFQRLIDGCPNLTALVLKECLLSAENDQDIKIYHDTLIELSIINCRYFPSSLLHLTAVNLSRFAYEGRNLQLSPHNMCYLQSITFARLEFEELVDLYLNKMNNGLAARYGQNMCRLLSSFRSARGLVLGDWCIENSSPGLYHNAERQRHPVPTDILAGEPFNHSLKTVEIKKFRASGDEMKLLQYMLKTFLVMEELNVKFVTWINPPLMSQAKKKARTNRWKPSFKEVDFEERRSEDTATEEMTLGAENEKLLKQKSWKLWQIDMKNAFLHGEVDRDIYMEQPRGFESKTHPQYVCKESSLWTKTSTKSMAWQNRQETGELRGYCDADYAGDHNTRRSTTGYAFNLGSVVVSWYSKRQPTMSLSTTEAEYRSAAMAAHLR</sequence>
<dbReference type="Gene3D" id="3.80.10.10">
    <property type="entry name" value="Ribonuclease Inhibitor"/>
    <property type="match status" value="1"/>
</dbReference>
<dbReference type="InterPro" id="IPR050232">
    <property type="entry name" value="FBL13/AtMIF1-like"/>
</dbReference>
<evidence type="ECO:0000313" key="3">
    <source>
        <dbReference type="EMBL" id="CAD1829312.1"/>
    </source>
</evidence>
<gene>
    <name evidence="3" type="ORF">CB5_LOCUS12523</name>
</gene>
<protein>
    <submittedName>
        <fullName evidence="3">Uncharacterized protein</fullName>
    </submittedName>
</protein>
<evidence type="ECO:0000259" key="1">
    <source>
        <dbReference type="Pfam" id="PF08387"/>
    </source>
</evidence>
<evidence type="ECO:0000259" key="2">
    <source>
        <dbReference type="Pfam" id="PF24758"/>
    </source>
</evidence>
<dbReference type="Pfam" id="PF08387">
    <property type="entry name" value="FBD"/>
    <property type="match status" value="1"/>
</dbReference>
<dbReference type="EMBL" id="LR862147">
    <property type="protein sequence ID" value="CAD1829312.1"/>
    <property type="molecule type" value="Genomic_DNA"/>
</dbReference>
<dbReference type="InterPro" id="IPR055411">
    <property type="entry name" value="LRR_FXL15/At3g58940/PEG3-like"/>
</dbReference>
<dbReference type="InterPro" id="IPR006566">
    <property type="entry name" value="FBD"/>
</dbReference>
<proteinExistence type="predicted"/>
<dbReference type="CDD" id="cd09272">
    <property type="entry name" value="RNase_HI_RT_Ty1"/>
    <property type="match status" value="1"/>
</dbReference>
<accession>A0A6V7PEK9</accession>
<feature type="domain" description="FBD" evidence="1">
    <location>
        <begin position="290"/>
        <end position="325"/>
    </location>
</feature>
<name>A0A6V7PEK9_ANACO</name>
<dbReference type="AlphaFoldDB" id="A0A6V7PEK9"/>
<feature type="domain" description="F-box/LRR-repeat protein 15/At3g58940/PEG3-like LRR" evidence="2">
    <location>
        <begin position="59"/>
        <end position="196"/>
    </location>
</feature>